<gene>
    <name evidence="1" type="ORF">ACOLOM_LOCUS251</name>
</gene>
<dbReference type="Proteomes" id="UP000789525">
    <property type="component" value="Unassembled WGS sequence"/>
</dbReference>
<reference evidence="1" key="1">
    <citation type="submission" date="2021-06" db="EMBL/GenBank/DDBJ databases">
        <authorList>
            <person name="Kallberg Y."/>
            <person name="Tangrot J."/>
            <person name="Rosling A."/>
        </authorList>
    </citation>
    <scope>NUCLEOTIDE SEQUENCE</scope>
    <source>
        <strain evidence="1">CL356</strain>
    </source>
</reference>
<evidence type="ECO:0000313" key="2">
    <source>
        <dbReference type="Proteomes" id="UP000789525"/>
    </source>
</evidence>
<name>A0ACA9JY21_9GLOM</name>
<sequence>MEEFKSDMKCLNDVISTLSQKVEQLNNQIKISGGHAKVSNPLNEVFKVKSIDRLDLKNPDGGFDNKKGNIIKKIYKNSIEVACKSIPPVEKDGTAESQKLQTELAILDLLGQCDYIITFYGLSIIGEETVMKDCNVKVVMDYMTQAANAGNATALYTLGDIYLNGKLGVDVDKEKGIELIKLAALQGQPSANEDLKRLNIPNT</sequence>
<protein>
    <submittedName>
        <fullName evidence="1">1652_t:CDS:1</fullName>
    </submittedName>
</protein>
<accession>A0ACA9JY21</accession>
<comment type="caution">
    <text evidence="1">The sequence shown here is derived from an EMBL/GenBank/DDBJ whole genome shotgun (WGS) entry which is preliminary data.</text>
</comment>
<organism evidence="1 2">
    <name type="scientific">Acaulospora colombiana</name>
    <dbReference type="NCBI Taxonomy" id="27376"/>
    <lineage>
        <taxon>Eukaryota</taxon>
        <taxon>Fungi</taxon>
        <taxon>Fungi incertae sedis</taxon>
        <taxon>Mucoromycota</taxon>
        <taxon>Glomeromycotina</taxon>
        <taxon>Glomeromycetes</taxon>
        <taxon>Diversisporales</taxon>
        <taxon>Acaulosporaceae</taxon>
        <taxon>Acaulospora</taxon>
    </lineage>
</organism>
<keyword evidence="2" id="KW-1185">Reference proteome</keyword>
<evidence type="ECO:0000313" key="1">
    <source>
        <dbReference type="EMBL" id="CAG8441373.1"/>
    </source>
</evidence>
<dbReference type="EMBL" id="CAJVPT010000248">
    <property type="protein sequence ID" value="CAG8441373.1"/>
    <property type="molecule type" value="Genomic_DNA"/>
</dbReference>
<proteinExistence type="predicted"/>